<proteinExistence type="predicted"/>
<accession>A0A3G4ZUL3</accession>
<gene>
    <name evidence="2" type="ORF">Edafosvirus19_14</name>
</gene>
<evidence type="ECO:0000256" key="1">
    <source>
        <dbReference type="SAM" id="Coils"/>
    </source>
</evidence>
<protein>
    <submittedName>
        <fullName evidence="2">Uncharacterized protein</fullName>
    </submittedName>
</protein>
<name>A0A3G4ZUL3_9VIRU</name>
<organism evidence="2">
    <name type="scientific">Edafosvirus sp</name>
    <dbReference type="NCBI Taxonomy" id="2487765"/>
    <lineage>
        <taxon>Viruses</taxon>
        <taxon>Varidnaviria</taxon>
        <taxon>Bamfordvirae</taxon>
        <taxon>Nucleocytoviricota</taxon>
        <taxon>Megaviricetes</taxon>
        <taxon>Imitervirales</taxon>
        <taxon>Mimiviridae</taxon>
        <taxon>Klosneuvirinae</taxon>
    </lineage>
</organism>
<keyword evidence="1" id="KW-0175">Coiled coil</keyword>
<feature type="coiled-coil region" evidence="1">
    <location>
        <begin position="37"/>
        <end position="67"/>
    </location>
</feature>
<reference evidence="2" key="1">
    <citation type="submission" date="2018-10" db="EMBL/GenBank/DDBJ databases">
        <title>Hidden diversity of soil giant viruses.</title>
        <authorList>
            <person name="Schulz F."/>
            <person name="Alteio L."/>
            <person name="Goudeau D."/>
            <person name="Ryan E.M."/>
            <person name="Malmstrom R.R."/>
            <person name="Blanchard J."/>
            <person name="Woyke T."/>
        </authorList>
    </citation>
    <scope>NUCLEOTIDE SEQUENCE</scope>
    <source>
        <strain evidence="2">EDV1</strain>
    </source>
</reference>
<dbReference type="EMBL" id="MK072084">
    <property type="protein sequence ID" value="AYV78587.1"/>
    <property type="molecule type" value="Genomic_DNA"/>
</dbReference>
<sequence length="72" mass="8846">MASIKDKFFKNVNVEYYKLNKQMDDTEKMLKDNDFRMNKLNNKMDDFQKYLDELDKQIKELQILTNRVYSLL</sequence>
<evidence type="ECO:0000313" key="2">
    <source>
        <dbReference type="EMBL" id="AYV78587.1"/>
    </source>
</evidence>